<comment type="catalytic activity">
    <reaction evidence="6">
        <text>ATP + H2O = ADP + phosphate + H(+)</text>
        <dbReference type="Rhea" id="RHEA:13065"/>
        <dbReference type="ChEBI" id="CHEBI:15377"/>
        <dbReference type="ChEBI" id="CHEBI:15378"/>
        <dbReference type="ChEBI" id="CHEBI:30616"/>
        <dbReference type="ChEBI" id="CHEBI:43474"/>
        <dbReference type="ChEBI" id="CHEBI:456216"/>
    </reaction>
    <physiologicalReaction direction="left-to-right" evidence="6">
        <dbReference type="Rhea" id="RHEA:13066"/>
    </physiologicalReaction>
</comment>
<dbReference type="EMBL" id="SDMP01000013">
    <property type="protein sequence ID" value="RYR23307.1"/>
    <property type="molecule type" value="Genomic_DNA"/>
</dbReference>
<evidence type="ECO:0000256" key="2">
    <source>
        <dbReference type="ARBA" id="ARBA00022741"/>
    </source>
</evidence>
<gene>
    <name evidence="8" type="ORF">Ahy_B03g068549</name>
</gene>
<name>A0A445AA30_ARAHY</name>
<evidence type="ECO:0000256" key="5">
    <source>
        <dbReference type="ARBA" id="ARBA00022946"/>
    </source>
</evidence>
<sequence length="389" mass="42973">MAALVGHILKTQKHSSFIRSVTRRTIDTSFFSSLHEPTFKITPLSQVRLLGSCTEGVCGFDEMVTGKERKYYMLGGKGGVGKTSCAASLAVRFANHGHPTMVVSTDPAHSLSDSFAQDLRGGRLVPVEGVESPLYALEINPEKSMEEFRAASQKLGDGTGVKSLMQSMGLGMIADQLGDLKLEELLSTPPPGTDEIVAISKVMQFLESQEYNMFSRIVFDTAPTGHTLRLLSLPDFMDGSVGKLMKLKKKMGSAFKSLLGKEPQNDGPDKLEKLKERVEKIRDLFQDSDTTEFIIVTIPTVMAISESSRLHASLKKEKISVKRLIVNQVLPPTSDCKFCSMRRKDQMRAIEMIHNDSELGGLRLCQAPLVDMEIRGVPALKYMGDKLWR</sequence>
<dbReference type="CDD" id="cd02035">
    <property type="entry name" value="ArsA"/>
    <property type="match status" value="1"/>
</dbReference>
<dbReference type="PANTHER" id="PTHR10803:SF17">
    <property type="entry name" value="ARSENICAL PUMP-DRIVING ATPASE-LIKE PROTEIN"/>
    <property type="match status" value="1"/>
</dbReference>
<dbReference type="FunFam" id="3.40.50.300:FF:000936">
    <property type="entry name" value="Arsenical pump-driving ATPase"/>
    <property type="match status" value="1"/>
</dbReference>
<dbReference type="GO" id="GO:0071816">
    <property type="term" value="P:tail-anchored membrane protein insertion into ER membrane"/>
    <property type="evidence" value="ECO:0007669"/>
    <property type="project" value="TreeGrafter"/>
</dbReference>
<evidence type="ECO:0000313" key="9">
    <source>
        <dbReference type="Proteomes" id="UP000289738"/>
    </source>
</evidence>
<keyword evidence="4" id="KW-0067">ATP-binding</keyword>
<dbReference type="AlphaFoldDB" id="A0A445AA30"/>
<dbReference type="Pfam" id="PF02374">
    <property type="entry name" value="ArsA_ATPase"/>
    <property type="match status" value="1"/>
</dbReference>
<dbReference type="SUPFAM" id="SSF52540">
    <property type="entry name" value="P-loop containing nucleoside triphosphate hydrolases"/>
    <property type="match status" value="1"/>
</dbReference>
<organism evidence="8 9">
    <name type="scientific">Arachis hypogaea</name>
    <name type="common">Peanut</name>
    <dbReference type="NCBI Taxonomy" id="3818"/>
    <lineage>
        <taxon>Eukaryota</taxon>
        <taxon>Viridiplantae</taxon>
        <taxon>Streptophyta</taxon>
        <taxon>Embryophyta</taxon>
        <taxon>Tracheophyta</taxon>
        <taxon>Spermatophyta</taxon>
        <taxon>Magnoliopsida</taxon>
        <taxon>eudicotyledons</taxon>
        <taxon>Gunneridae</taxon>
        <taxon>Pentapetalae</taxon>
        <taxon>rosids</taxon>
        <taxon>fabids</taxon>
        <taxon>Fabales</taxon>
        <taxon>Fabaceae</taxon>
        <taxon>Papilionoideae</taxon>
        <taxon>50 kb inversion clade</taxon>
        <taxon>dalbergioids sensu lato</taxon>
        <taxon>Dalbergieae</taxon>
        <taxon>Pterocarpus clade</taxon>
        <taxon>Arachis</taxon>
    </lineage>
</organism>
<dbReference type="InterPro" id="IPR016300">
    <property type="entry name" value="ATPase_ArsA/GET3"/>
</dbReference>
<keyword evidence="9" id="KW-1185">Reference proteome</keyword>
<evidence type="ECO:0000256" key="3">
    <source>
        <dbReference type="ARBA" id="ARBA00022801"/>
    </source>
</evidence>
<dbReference type="GO" id="GO:0005524">
    <property type="term" value="F:ATP binding"/>
    <property type="evidence" value="ECO:0007669"/>
    <property type="project" value="UniProtKB-KW"/>
</dbReference>
<dbReference type="GO" id="GO:0043529">
    <property type="term" value="C:GET complex"/>
    <property type="evidence" value="ECO:0007669"/>
    <property type="project" value="TreeGrafter"/>
</dbReference>
<dbReference type="InterPro" id="IPR025723">
    <property type="entry name" value="ArsA/GET3_ATPase-like"/>
</dbReference>
<dbReference type="PANTHER" id="PTHR10803">
    <property type="entry name" value="ARSENICAL PUMP-DRIVING ATPASE ARSENITE-TRANSLOCATING ATPASE"/>
    <property type="match status" value="1"/>
</dbReference>
<dbReference type="Proteomes" id="UP000289738">
    <property type="component" value="Chromosome B03"/>
</dbReference>
<proteinExistence type="inferred from homology"/>
<keyword evidence="5" id="KW-0809">Transit peptide</keyword>
<comment type="caution">
    <text evidence="8">The sequence shown here is derived from an EMBL/GenBank/DDBJ whole genome shotgun (WGS) entry which is preliminary data.</text>
</comment>
<dbReference type="NCBIfam" id="TIGR00345">
    <property type="entry name" value="GET3_arsA_TRC40"/>
    <property type="match status" value="1"/>
</dbReference>
<reference evidence="8 9" key="1">
    <citation type="submission" date="2019-01" db="EMBL/GenBank/DDBJ databases">
        <title>Sequencing of cultivated peanut Arachis hypogaea provides insights into genome evolution and oil improvement.</title>
        <authorList>
            <person name="Chen X."/>
        </authorList>
    </citation>
    <scope>NUCLEOTIDE SEQUENCE [LARGE SCALE GENOMIC DNA]</scope>
    <source>
        <strain evidence="9">cv. Fuhuasheng</strain>
        <tissue evidence="8">Leaves</tissue>
    </source>
</reference>
<dbReference type="OrthoDB" id="1770at2759"/>
<evidence type="ECO:0000313" key="8">
    <source>
        <dbReference type="EMBL" id="RYR23307.1"/>
    </source>
</evidence>
<accession>A0A445AA30</accession>
<dbReference type="Gene3D" id="3.40.50.300">
    <property type="entry name" value="P-loop containing nucleotide triphosphate hydrolases"/>
    <property type="match status" value="1"/>
</dbReference>
<dbReference type="STRING" id="3818.A0A445AA30"/>
<comment type="similarity">
    <text evidence="1">Belongs to the arsA ATPase family.</text>
</comment>
<keyword evidence="3" id="KW-0378">Hydrolase</keyword>
<evidence type="ECO:0000256" key="4">
    <source>
        <dbReference type="ARBA" id="ARBA00022840"/>
    </source>
</evidence>
<evidence type="ECO:0000256" key="6">
    <source>
        <dbReference type="ARBA" id="ARBA00048778"/>
    </source>
</evidence>
<keyword evidence="2" id="KW-0547">Nucleotide-binding</keyword>
<evidence type="ECO:0000259" key="7">
    <source>
        <dbReference type="Pfam" id="PF02374"/>
    </source>
</evidence>
<dbReference type="GO" id="GO:0016887">
    <property type="term" value="F:ATP hydrolysis activity"/>
    <property type="evidence" value="ECO:0007669"/>
    <property type="project" value="InterPro"/>
</dbReference>
<protein>
    <recommendedName>
        <fullName evidence="7">ArsA/GET3 Anion-transporting ATPase-like domain-containing protein</fullName>
    </recommendedName>
</protein>
<feature type="domain" description="ArsA/GET3 Anion-transporting ATPase-like" evidence="7">
    <location>
        <begin position="70"/>
        <end position="387"/>
    </location>
</feature>
<dbReference type="InterPro" id="IPR027417">
    <property type="entry name" value="P-loop_NTPase"/>
</dbReference>
<evidence type="ECO:0000256" key="1">
    <source>
        <dbReference type="ARBA" id="ARBA00011040"/>
    </source>
</evidence>